<dbReference type="PANTHER" id="PTHR30386">
    <property type="entry name" value="MEMBRANE FUSION SUBUNIT OF EMRAB-TOLC MULTIDRUG EFFLUX PUMP"/>
    <property type="match status" value="1"/>
</dbReference>
<dbReference type="InterPro" id="IPR010129">
    <property type="entry name" value="T1SS_HlyD"/>
</dbReference>
<keyword evidence="4 9" id="KW-1003">Cell membrane</keyword>
<dbReference type="GO" id="GO:0005886">
    <property type="term" value="C:plasma membrane"/>
    <property type="evidence" value="ECO:0007669"/>
    <property type="project" value="UniProtKB-SubCell"/>
</dbReference>
<dbReference type="GO" id="GO:0015031">
    <property type="term" value="P:protein transport"/>
    <property type="evidence" value="ECO:0007669"/>
    <property type="project" value="InterPro"/>
</dbReference>
<dbReference type="RefSeq" id="WP_108895702.1">
    <property type="nucleotide sequence ID" value="NZ_ONZF01000013.1"/>
</dbReference>
<keyword evidence="5 9" id="KW-0997">Cell inner membrane</keyword>
<evidence type="ECO:0000256" key="3">
    <source>
        <dbReference type="ARBA" id="ARBA00022448"/>
    </source>
</evidence>
<evidence type="ECO:0000256" key="9">
    <source>
        <dbReference type="RuleBase" id="RU365093"/>
    </source>
</evidence>
<gene>
    <name evidence="12" type="primary">prsE_3</name>
    <name evidence="12" type="ORF">PAA8504_03832</name>
</gene>
<dbReference type="OrthoDB" id="9810980at2"/>
<feature type="domain" description="AprE-like beta-barrel" evidence="11">
    <location>
        <begin position="329"/>
        <end position="421"/>
    </location>
</feature>
<sequence>MTAMPDLEAIYANVPRRSRGATLFGYAVMVVGVLTFGWWAAAAPIAGAVVATGVFVTTGQNKAVQHFEGGIVETIHVREGDVVAAGEALFTLSATAAEANLARLELARLRLGAMEARLLAEIEGRDTLDYPEQILAASNEAEIRAALAEQREVFYARRDAVASDLTSLAHDRTSLERRLDGMLEEIEGLELQGGFFAEEVAAKRQLFERGLTPRPSVLALERAQAANTARIARAKAEAAETTERIAGIDSAVEGVRTDVVRIGVESLQEVRGRIDDIAEQMRQARDVLDRLTIVSPVGGIVVTLHHHTPGGVIDPGQVIAEIVPLEEDLVIETVVQPKDIDVVRRGQEASIRLTALNQRTTPVLSGRVAYVSADALPGNRVRQGQSGDVYLVRVSLDAEEKLRVRDFTPRPGMPAEVQIRTSDRTFLEYLLRPLQDSMSRAFRED</sequence>
<feature type="domain" description="AprE-like long alpha-helical hairpin" evidence="10">
    <location>
        <begin position="97"/>
        <end position="287"/>
    </location>
</feature>
<evidence type="ECO:0000313" key="13">
    <source>
        <dbReference type="Proteomes" id="UP000244912"/>
    </source>
</evidence>
<dbReference type="AlphaFoldDB" id="A0A2R8C0Y9"/>
<proteinExistence type="inferred from homology"/>
<feature type="transmembrane region" description="Helical" evidence="9">
    <location>
        <begin position="21"/>
        <end position="41"/>
    </location>
</feature>
<keyword evidence="8 9" id="KW-0472">Membrane</keyword>
<dbReference type="InterPro" id="IPR058982">
    <property type="entry name" value="Beta-barrel_AprE"/>
</dbReference>
<evidence type="ECO:0000256" key="5">
    <source>
        <dbReference type="ARBA" id="ARBA00022519"/>
    </source>
</evidence>
<evidence type="ECO:0000256" key="2">
    <source>
        <dbReference type="ARBA" id="ARBA00009477"/>
    </source>
</evidence>
<accession>A0A2R8C0Y9</accession>
<dbReference type="NCBIfam" id="TIGR01843">
    <property type="entry name" value="type_I_hlyD"/>
    <property type="match status" value="1"/>
</dbReference>
<keyword evidence="3 9" id="KW-0813">Transport</keyword>
<dbReference type="InterPro" id="IPR050739">
    <property type="entry name" value="MFP"/>
</dbReference>
<dbReference type="Gene3D" id="2.40.30.170">
    <property type="match status" value="1"/>
</dbReference>
<evidence type="ECO:0000256" key="8">
    <source>
        <dbReference type="ARBA" id="ARBA00023136"/>
    </source>
</evidence>
<organism evidence="12 13">
    <name type="scientific">Palleronia abyssalis</name>
    <dbReference type="NCBI Taxonomy" id="1501240"/>
    <lineage>
        <taxon>Bacteria</taxon>
        <taxon>Pseudomonadati</taxon>
        <taxon>Pseudomonadota</taxon>
        <taxon>Alphaproteobacteria</taxon>
        <taxon>Rhodobacterales</taxon>
        <taxon>Roseobacteraceae</taxon>
        <taxon>Palleronia</taxon>
    </lineage>
</organism>
<comment type="similarity">
    <text evidence="2 9">Belongs to the membrane fusion protein (MFP) (TC 8.A.1) family.</text>
</comment>
<keyword evidence="6 9" id="KW-0812">Transmembrane</keyword>
<comment type="subcellular location">
    <subcellularLocation>
        <location evidence="1 9">Cell inner membrane</location>
        <topology evidence="1 9">Single-pass membrane protein</topology>
    </subcellularLocation>
</comment>
<dbReference type="Proteomes" id="UP000244912">
    <property type="component" value="Unassembled WGS sequence"/>
</dbReference>
<dbReference type="InterPro" id="IPR058781">
    <property type="entry name" value="HH_AprE-like"/>
</dbReference>
<reference evidence="12 13" key="1">
    <citation type="submission" date="2018-03" db="EMBL/GenBank/DDBJ databases">
        <authorList>
            <person name="Keele B.F."/>
        </authorList>
    </citation>
    <scope>NUCLEOTIDE SEQUENCE [LARGE SCALE GENOMIC DNA]</scope>
    <source>
        <strain evidence="12 13">CECT 8504</strain>
    </source>
</reference>
<evidence type="ECO:0000256" key="6">
    <source>
        <dbReference type="ARBA" id="ARBA00022692"/>
    </source>
</evidence>
<dbReference type="Pfam" id="PF25994">
    <property type="entry name" value="HH_AprE"/>
    <property type="match status" value="1"/>
</dbReference>
<keyword evidence="7 9" id="KW-1133">Transmembrane helix</keyword>
<evidence type="ECO:0000256" key="1">
    <source>
        <dbReference type="ARBA" id="ARBA00004377"/>
    </source>
</evidence>
<dbReference type="Pfam" id="PF26002">
    <property type="entry name" value="Beta-barrel_AprE"/>
    <property type="match status" value="1"/>
</dbReference>
<dbReference type="PANTHER" id="PTHR30386:SF17">
    <property type="entry name" value="ALKALINE PROTEASE SECRETION PROTEIN APRE"/>
    <property type="match status" value="1"/>
</dbReference>
<evidence type="ECO:0000259" key="11">
    <source>
        <dbReference type="Pfam" id="PF26002"/>
    </source>
</evidence>
<dbReference type="EMBL" id="ONZF01000013">
    <property type="protein sequence ID" value="SPJ25976.1"/>
    <property type="molecule type" value="Genomic_DNA"/>
</dbReference>
<keyword evidence="13" id="KW-1185">Reference proteome</keyword>
<dbReference type="Gene3D" id="2.40.50.100">
    <property type="match status" value="1"/>
</dbReference>
<name>A0A2R8C0Y9_9RHOB</name>
<evidence type="ECO:0000259" key="10">
    <source>
        <dbReference type="Pfam" id="PF25994"/>
    </source>
</evidence>
<evidence type="ECO:0000256" key="4">
    <source>
        <dbReference type="ARBA" id="ARBA00022475"/>
    </source>
</evidence>
<evidence type="ECO:0000313" key="12">
    <source>
        <dbReference type="EMBL" id="SPJ25976.1"/>
    </source>
</evidence>
<dbReference type="PRINTS" id="PR01490">
    <property type="entry name" value="RTXTOXIND"/>
</dbReference>
<protein>
    <recommendedName>
        <fullName evidence="9">Membrane fusion protein (MFP) family protein</fullName>
    </recommendedName>
</protein>
<evidence type="ECO:0000256" key="7">
    <source>
        <dbReference type="ARBA" id="ARBA00022989"/>
    </source>
</evidence>